<evidence type="ECO:0000256" key="2">
    <source>
        <dbReference type="ARBA" id="ARBA00005989"/>
    </source>
</evidence>
<feature type="domain" description="Imelysin-like" evidence="5">
    <location>
        <begin position="67"/>
        <end position="231"/>
    </location>
</feature>
<dbReference type="PANTHER" id="PTHR39192">
    <property type="entry name" value="IRON UPTAKE SYSTEM COMPONENT EFEO"/>
    <property type="match status" value="1"/>
</dbReference>
<name>A0A2T3KK33_9GAMM</name>
<proteinExistence type="inferred from homology"/>
<dbReference type="RefSeq" id="WP_058118967.1">
    <property type="nucleotide sequence ID" value="NZ_LNTE01000001.1"/>
</dbReference>
<dbReference type="InterPro" id="IPR018976">
    <property type="entry name" value="Imelysin-like"/>
</dbReference>
<dbReference type="Pfam" id="PF09375">
    <property type="entry name" value="Peptidase_M75"/>
    <property type="match status" value="1"/>
</dbReference>
<evidence type="ECO:0000256" key="4">
    <source>
        <dbReference type="SAM" id="SignalP"/>
    </source>
</evidence>
<sequence length="296" mass="33497">MRNNVSILILYVFVSLLFAQGAAAKALRSPVQTGSEIIIAKGDIPTPEKYKQVTVTYMGYVSKNIENMICQLNSLKSSLKVNNIASAQVAYVRAHQYYEMVRPIVRLFGNTDRVINSRSDDFLDGVKDYRFKGFHLVEYLLFNQKNTQVALAAVDELLMNSNDLARRVKAEDIDIAKLIQSSADFIEMVLETKISGKENRYSLSDLADIAANVKGSLYIVGEVKPFIPKDSLAPILHNYSEIIDILDGYKLNNNEYKLYNSLSLKDKTKLYSVLTQQAYLLATLRAKLNLDVYYKY</sequence>
<feature type="chain" id="PRO_5015675025" evidence="4">
    <location>
        <begin position="25"/>
        <end position="296"/>
    </location>
</feature>
<dbReference type="InterPro" id="IPR034981">
    <property type="entry name" value="Imelysin-like_EfeO/Algp7"/>
</dbReference>
<evidence type="ECO:0000259" key="5">
    <source>
        <dbReference type="Pfam" id="PF09375"/>
    </source>
</evidence>
<dbReference type="CDD" id="cd14656">
    <property type="entry name" value="Imelysin-like_EfeO"/>
    <property type="match status" value="1"/>
</dbReference>
<comment type="similarity">
    <text evidence="2">Belongs to the EfeM/EfeO family.</text>
</comment>
<dbReference type="Gene3D" id="1.20.1420.20">
    <property type="entry name" value="M75 peptidase, HXXE motif"/>
    <property type="match status" value="1"/>
</dbReference>
<dbReference type="Proteomes" id="UP000241426">
    <property type="component" value="Unassembled WGS sequence"/>
</dbReference>
<comment type="subcellular location">
    <subcellularLocation>
        <location evidence="1">Cell envelope</location>
    </subcellularLocation>
</comment>
<keyword evidence="6" id="KW-0449">Lipoprotein</keyword>
<evidence type="ECO:0000313" key="6">
    <source>
        <dbReference type="EMBL" id="PSU99933.1"/>
    </source>
</evidence>
<dbReference type="InterPro" id="IPR038352">
    <property type="entry name" value="Imelysin_sf"/>
</dbReference>
<keyword evidence="3 4" id="KW-0732">Signal</keyword>
<dbReference type="AlphaFoldDB" id="A0A2T3KK33"/>
<organism evidence="6 7">
    <name type="scientific">Photobacterium kishitanii</name>
    <dbReference type="NCBI Taxonomy" id="318456"/>
    <lineage>
        <taxon>Bacteria</taxon>
        <taxon>Pseudomonadati</taxon>
        <taxon>Pseudomonadota</taxon>
        <taxon>Gammaproteobacteria</taxon>
        <taxon>Vibrionales</taxon>
        <taxon>Vibrionaceae</taxon>
        <taxon>Photobacterium</taxon>
    </lineage>
</organism>
<accession>A0A2T3KK33</accession>
<dbReference type="GO" id="GO:0030313">
    <property type="term" value="C:cell envelope"/>
    <property type="evidence" value="ECO:0007669"/>
    <property type="project" value="UniProtKB-SubCell"/>
</dbReference>
<evidence type="ECO:0000256" key="1">
    <source>
        <dbReference type="ARBA" id="ARBA00004196"/>
    </source>
</evidence>
<evidence type="ECO:0000256" key="3">
    <source>
        <dbReference type="ARBA" id="ARBA00022729"/>
    </source>
</evidence>
<dbReference type="PANTHER" id="PTHR39192:SF1">
    <property type="entry name" value="IRON UPTAKE SYSTEM COMPONENT EFEO"/>
    <property type="match status" value="1"/>
</dbReference>
<dbReference type="EMBL" id="PYNF01000004">
    <property type="protein sequence ID" value="PSU99933.1"/>
    <property type="molecule type" value="Genomic_DNA"/>
</dbReference>
<protein>
    <submittedName>
        <fullName evidence="6">EfeM/EfeO family lipoprotein</fullName>
    </submittedName>
</protein>
<gene>
    <name evidence="6" type="ORF">C9J27_06710</name>
</gene>
<comment type="caution">
    <text evidence="6">The sequence shown here is derived from an EMBL/GenBank/DDBJ whole genome shotgun (WGS) entry which is preliminary data.</text>
</comment>
<evidence type="ECO:0000313" key="7">
    <source>
        <dbReference type="Proteomes" id="UP000241426"/>
    </source>
</evidence>
<feature type="signal peptide" evidence="4">
    <location>
        <begin position="1"/>
        <end position="24"/>
    </location>
</feature>
<reference evidence="6 7" key="1">
    <citation type="submission" date="2018-01" db="EMBL/GenBank/DDBJ databases">
        <title>Whole genome sequencing of Histamine producing bacteria.</title>
        <authorList>
            <person name="Butler K."/>
        </authorList>
    </citation>
    <scope>NUCLEOTIDE SEQUENCE [LARGE SCALE GENOMIC DNA]</scope>
    <source>
        <strain evidence="6 7">FS-7.2</strain>
    </source>
</reference>
<dbReference type="InterPro" id="IPR050894">
    <property type="entry name" value="EfeM/EfeO_iron_uptake"/>
</dbReference>